<dbReference type="RefSeq" id="WP_318798661.1">
    <property type="nucleotide sequence ID" value="NZ_JARUJP010000018.1"/>
</dbReference>
<evidence type="ECO:0000256" key="2">
    <source>
        <dbReference type="ARBA" id="ARBA00023004"/>
    </source>
</evidence>
<dbReference type="InterPro" id="IPR017900">
    <property type="entry name" value="4Fe4S_Fe_S_CS"/>
</dbReference>
<dbReference type="PROSITE" id="PS00198">
    <property type="entry name" value="4FE4S_FER_1"/>
    <property type="match status" value="1"/>
</dbReference>
<dbReference type="Pfam" id="PF13187">
    <property type="entry name" value="Fer4_9"/>
    <property type="match status" value="1"/>
</dbReference>
<dbReference type="PANTHER" id="PTHR43312">
    <property type="entry name" value="D-THREO-ALDOSE 1-DEHYDROGENASE"/>
    <property type="match status" value="1"/>
</dbReference>
<evidence type="ECO:0000256" key="3">
    <source>
        <dbReference type="ARBA" id="ARBA00023014"/>
    </source>
</evidence>
<dbReference type="Proteomes" id="UP001281656">
    <property type="component" value="Unassembled WGS sequence"/>
</dbReference>
<dbReference type="SUPFAM" id="SSF51430">
    <property type="entry name" value="NAD(P)-linked oxidoreductase"/>
    <property type="match status" value="1"/>
</dbReference>
<dbReference type="InterPro" id="IPR017896">
    <property type="entry name" value="4Fe4S_Fe-S-bd"/>
</dbReference>
<dbReference type="PROSITE" id="PS51379">
    <property type="entry name" value="4FE4S_FER_2"/>
    <property type="match status" value="1"/>
</dbReference>
<comment type="caution">
    <text evidence="5">The sequence shown here is derived from an EMBL/GenBank/DDBJ whole genome shotgun (WGS) entry which is preliminary data.</text>
</comment>
<protein>
    <submittedName>
        <fullName evidence="5">Aldo/keto reductase</fullName>
    </submittedName>
</protein>
<keyword evidence="3" id="KW-0411">Iron-sulfur</keyword>
<dbReference type="SUPFAM" id="SSF46548">
    <property type="entry name" value="alpha-helical ferredoxin"/>
    <property type="match status" value="1"/>
</dbReference>
<keyword evidence="6" id="KW-1185">Reference proteome</keyword>
<dbReference type="InterPro" id="IPR023210">
    <property type="entry name" value="NADP_OxRdtase_dom"/>
</dbReference>
<evidence type="ECO:0000259" key="4">
    <source>
        <dbReference type="PROSITE" id="PS51379"/>
    </source>
</evidence>
<proteinExistence type="predicted"/>
<dbReference type="InterPro" id="IPR053135">
    <property type="entry name" value="AKR2_Oxidoreductase"/>
</dbReference>
<evidence type="ECO:0000256" key="1">
    <source>
        <dbReference type="ARBA" id="ARBA00022723"/>
    </source>
</evidence>
<sequence>MQYRKFGSCNIKPSALGFGCMRLPVLEEDNSNINEPEAIKLIRHAIDKGLTYIDTAYPYHGGNSELIVGKALKDGYREKVQLATKMPVWLVEKYEDFDKYLDEQLSKLQTDFIDFYLLHALDKSRIDKMKKLGVFNFLDKALKDGRIKHVGFSFHDKLDVFKHILDLYSWDFCQIQYNFLDEAYQAGKEGLLCAASKGLAVVIMEPLRGGTLAKKPPQEVEEFLKDSPINKSAVDWALSWIWNHPEVSVVLSGMNSIEQIDENIKIAEKSLPNSFTEKEVEIMDKVKKKFKELMKVGCTGCEYCMPCPAGVNIPRNFALYNQAFMYDDLEGCKKIYGVMPEQAKASCCISCGKCEDVCPQHLEIRKLLKDVAVTL</sequence>
<reference evidence="5 6" key="1">
    <citation type="submission" date="2023-04" db="EMBL/GenBank/DDBJ databases">
        <title>Clostridium tannerae sp. nov., isolated from the fecal material of an alpaca.</title>
        <authorList>
            <person name="Miller S."/>
            <person name="Hendry M."/>
            <person name="King J."/>
            <person name="Sankaranarayanan K."/>
            <person name="Lawson P.A."/>
        </authorList>
    </citation>
    <scope>NUCLEOTIDE SEQUENCE [LARGE SCALE GENOMIC DNA]</scope>
    <source>
        <strain evidence="5 6">A1-XYC3</strain>
    </source>
</reference>
<name>A0ABU4JVW1_9CLOT</name>
<dbReference type="CDD" id="cd19096">
    <property type="entry name" value="AKR_Fe-S_oxidoreductase"/>
    <property type="match status" value="1"/>
</dbReference>
<organism evidence="5 6">
    <name type="scientific">Clostridium tanneri</name>
    <dbReference type="NCBI Taxonomy" id="3037988"/>
    <lineage>
        <taxon>Bacteria</taxon>
        <taxon>Bacillati</taxon>
        <taxon>Bacillota</taxon>
        <taxon>Clostridia</taxon>
        <taxon>Eubacteriales</taxon>
        <taxon>Clostridiaceae</taxon>
        <taxon>Clostridium</taxon>
    </lineage>
</organism>
<dbReference type="PANTHER" id="PTHR43312:SF2">
    <property type="entry name" value="OXIDOREDUCTASE"/>
    <property type="match status" value="1"/>
</dbReference>
<evidence type="ECO:0000313" key="5">
    <source>
        <dbReference type="EMBL" id="MDW8802297.1"/>
    </source>
</evidence>
<keyword evidence="1" id="KW-0479">Metal-binding</keyword>
<gene>
    <name evidence="5" type="ORF">P8V03_14170</name>
</gene>
<keyword evidence="2" id="KW-0408">Iron</keyword>
<dbReference type="Gene3D" id="3.20.20.100">
    <property type="entry name" value="NADP-dependent oxidoreductase domain"/>
    <property type="match status" value="1"/>
</dbReference>
<dbReference type="InterPro" id="IPR036812">
    <property type="entry name" value="NAD(P)_OxRdtase_dom_sf"/>
</dbReference>
<dbReference type="Pfam" id="PF00248">
    <property type="entry name" value="Aldo_ket_red"/>
    <property type="match status" value="1"/>
</dbReference>
<accession>A0ABU4JVW1</accession>
<evidence type="ECO:0000313" key="6">
    <source>
        <dbReference type="Proteomes" id="UP001281656"/>
    </source>
</evidence>
<feature type="domain" description="4Fe-4S ferredoxin-type" evidence="4">
    <location>
        <begin position="339"/>
        <end position="367"/>
    </location>
</feature>
<dbReference type="EMBL" id="JARUJP010000018">
    <property type="protein sequence ID" value="MDW8802297.1"/>
    <property type="molecule type" value="Genomic_DNA"/>
</dbReference>